<evidence type="ECO:0000256" key="4">
    <source>
        <dbReference type="ARBA" id="ARBA00022737"/>
    </source>
</evidence>
<evidence type="ECO:0000256" key="3">
    <source>
        <dbReference type="ARBA" id="ARBA00022723"/>
    </source>
</evidence>
<organism evidence="12 13">
    <name type="scientific">Oopsacas minuta</name>
    <dbReference type="NCBI Taxonomy" id="111878"/>
    <lineage>
        <taxon>Eukaryota</taxon>
        <taxon>Metazoa</taxon>
        <taxon>Porifera</taxon>
        <taxon>Hexactinellida</taxon>
        <taxon>Hexasterophora</taxon>
        <taxon>Lyssacinosida</taxon>
        <taxon>Leucopsacidae</taxon>
        <taxon>Oopsacas</taxon>
    </lineage>
</organism>
<evidence type="ECO:0000259" key="11">
    <source>
        <dbReference type="PROSITE" id="PS51873"/>
    </source>
</evidence>
<dbReference type="EMBL" id="JAKMXF010000133">
    <property type="protein sequence ID" value="KAI6656782.1"/>
    <property type="molecule type" value="Genomic_DNA"/>
</dbReference>
<keyword evidence="10" id="KW-0812">Transmembrane</keyword>
<dbReference type="SMART" id="SM01385">
    <property type="entry name" value="DSS1_SEM1"/>
    <property type="match status" value="1"/>
</dbReference>
<gene>
    <name evidence="12" type="ORF">LOD99_16085</name>
</gene>
<accession>A0AAV7K615</accession>
<comment type="catalytic activity">
    <reaction evidence="1">
        <text>[E2 ubiquitin-conjugating enzyme]-S-ubiquitinyl-L-cysteine + [acceptor protein]-L-lysine = [E2 ubiquitin-conjugating enzyme]-L-cysteine + [acceptor protein]-N(6)-ubiquitinyl-L-lysine.</text>
        <dbReference type="EC" id="2.3.2.31"/>
    </reaction>
</comment>
<dbReference type="InterPro" id="IPR002867">
    <property type="entry name" value="IBR_dom"/>
</dbReference>
<dbReference type="GO" id="GO:0043248">
    <property type="term" value="P:proteasome assembly"/>
    <property type="evidence" value="ECO:0007669"/>
    <property type="project" value="UniProtKB-UniRule"/>
</dbReference>
<protein>
    <recommendedName>
        <fullName evidence="9">26S proteasome complex subunit SEM1</fullName>
    </recommendedName>
</protein>
<dbReference type="CDD" id="cd13768">
    <property type="entry name" value="DSS1_Sem1"/>
    <property type="match status" value="1"/>
</dbReference>
<dbReference type="AlphaFoldDB" id="A0AAV7K615"/>
<keyword evidence="13" id="KW-1185">Reference proteome</keyword>
<feature type="transmembrane region" description="Helical" evidence="10">
    <location>
        <begin position="280"/>
        <end position="308"/>
    </location>
</feature>
<dbReference type="GO" id="GO:0008270">
    <property type="term" value="F:zinc ion binding"/>
    <property type="evidence" value="ECO:0007669"/>
    <property type="project" value="UniProtKB-KW"/>
</dbReference>
<keyword evidence="5" id="KW-0863">Zinc-finger</keyword>
<feature type="transmembrane region" description="Helical" evidence="10">
    <location>
        <begin position="213"/>
        <end position="235"/>
    </location>
</feature>
<name>A0AAV7K615_9METZ</name>
<dbReference type="InterPro" id="IPR044066">
    <property type="entry name" value="TRIAD_supradom"/>
</dbReference>
<keyword evidence="10" id="KW-1133">Transmembrane helix</keyword>
<dbReference type="Gene3D" id="1.20.120.1750">
    <property type="match status" value="1"/>
</dbReference>
<proteinExistence type="inferred from homology"/>
<sequence>MEGYCTEQINEGIFKIACPFNKCDKKLNHGRIVNSLTDPKQKKLFEKMIIDSMSDPHLKTCPGCSKTERITDEVLTAINKNKRAWLTSNNSTVSNIKCEECNLQWCFSCHAPWHQGMSCSTYKKGDKAFNQWMNWRSGQPINAHYCPKCKIPIQRASGCPSMVCSYCNVSWCYDCGQSKAWDNTVLGPHYSKLAFKGCLTSSYLYFNSIPLTYLIRTGALAFMLAGFFILGLIMVLIGVPILPLLLLGGFTVIPIYAVLRKQKPISGRAPYTILSDCLTYTTRFGMISLVISLCILLGPITMLSGLFMSRSNSGLKFLNDIGLIEDDDEFDEFPSENWDQRGIDQEDDQLWQNEWDANEPQDSFFSQLRAQLENMGHKISQTNSQEDENMN</sequence>
<dbReference type="PANTHER" id="PTHR11685">
    <property type="entry name" value="RBR FAMILY RING FINGER AND IBR DOMAIN-CONTAINING"/>
    <property type="match status" value="1"/>
</dbReference>
<dbReference type="SUPFAM" id="SSF57850">
    <property type="entry name" value="RING/U-box"/>
    <property type="match status" value="2"/>
</dbReference>
<dbReference type="Pfam" id="PF22191">
    <property type="entry name" value="IBR_1"/>
    <property type="match status" value="1"/>
</dbReference>
<keyword evidence="2" id="KW-0808">Transferase</keyword>
<keyword evidence="9" id="KW-0647">Proteasome</keyword>
<dbReference type="Pfam" id="PF01485">
    <property type="entry name" value="IBR"/>
    <property type="match status" value="1"/>
</dbReference>
<dbReference type="GO" id="GO:0016567">
    <property type="term" value="P:protein ubiquitination"/>
    <property type="evidence" value="ECO:0007669"/>
    <property type="project" value="InterPro"/>
</dbReference>
<comment type="caution">
    <text evidence="12">The sequence shown here is derived from an EMBL/GenBank/DDBJ whole genome shotgun (WGS) entry which is preliminary data.</text>
</comment>
<evidence type="ECO:0000256" key="8">
    <source>
        <dbReference type="ARBA" id="ARBA00034491"/>
    </source>
</evidence>
<keyword evidence="10" id="KW-0472">Membrane</keyword>
<keyword evidence="6" id="KW-0833">Ubl conjugation pathway</keyword>
<evidence type="ECO:0000256" key="9">
    <source>
        <dbReference type="RuleBase" id="RU369057"/>
    </source>
</evidence>
<keyword evidence="9" id="KW-0539">Nucleus</keyword>
<dbReference type="SMART" id="SM00647">
    <property type="entry name" value="IBR"/>
    <property type="match status" value="1"/>
</dbReference>
<reference evidence="12 13" key="1">
    <citation type="journal article" date="2023" name="BMC Biol.">
        <title>The compact genome of the sponge Oopsacas minuta (Hexactinellida) is lacking key metazoan core genes.</title>
        <authorList>
            <person name="Santini S."/>
            <person name="Schenkelaars Q."/>
            <person name="Jourda C."/>
            <person name="Duchesne M."/>
            <person name="Belahbib H."/>
            <person name="Rocher C."/>
            <person name="Selva M."/>
            <person name="Riesgo A."/>
            <person name="Vervoort M."/>
            <person name="Leys S.P."/>
            <person name="Kodjabachian L."/>
            <person name="Le Bivic A."/>
            <person name="Borchiellini C."/>
            <person name="Claverie J.M."/>
            <person name="Renard E."/>
        </authorList>
    </citation>
    <scope>NUCLEOTIDE SEQUENCE [LARGE SCALE GENOMIC DNA]</scope>
    <source>
        <strain evidence="12">SPO-2</strain>
    </source>
</reference>
<evidence type="ECO:0000313" key="12">
    <source>
        <dbReference type="EMBL" id="KAI6656782.1"/>
    </source>
</evidence>
<dbReference type="Proteomes" id="UP001165289">
    <property type="component" value="Unassembled WGS sequence"/>
</dbReference>
<evidence type="ECO:0000256" key="2">
    <source>
        <dbReference type="ARBA" id="ARBA00022679"/>
    </source>
</evidence>
<dbReference type="GO" id="GO:0006406">
    <property type="term" value="P:mRNA export from nucleus"/>
    <property type="evidence" value="ECO:0007669"/>
    <property type="project" value="UniProtKB-UniRule"/>
</dbReference>
<comment type="similarity">
    <text evidence="8 9">Belongs to the DSS1/SEM1 family.</text>
</comment>
<dbReference type="PROSITE" id="PS51873">
    <property type="entry name" value="TRIAD"/>
    <property type="match status" value="1"/>
</dbReference>
<feature type="domain" description="RING-type" evidence="11">
    <location>
        <begin position="1"/>
        <end position="202"/>
    </location>
</feature>
<dbReference type="InterPro" id="IPR007834">
    <property type="entry name" value="DSS1_SEM1"/>
</dbReference>
<evidence type="ECO:0000313" key="13">
    <source>
        <dbReference type="Proteomes" id="UP001165289"/>
    </source>
</evidence>
<evidence type="ECO:0000256" key="10">
    <source>
        <dbReference type="SAM" id="Phobius"/>
    </source>
</evidence>
<feature type="transmembrane region" description="Helical" evidence="10">
    <location>
        <begin position="241"/>
        <end position="259"/>
    </location>
</feature>
<dbReference type="GO" id="GO:0061630">
    <property type="term" value="F:ubiquitin protein ligase activity"/>
    <property type="evidence" value="ECO:0007669"/>
    <property type="project" value="UniProtKB-EC"/>
</dbReference>
<dbReference type="InterPro" id="IPR031127">
    <property type="entry name" value="E3_UB_ligase_RBR"/>
</dbReference>
<comment type="subcellular location">
    <subcellularLocation>
        <location evidence="9">Nucleus</location>
    </subcellularLocation>
</comment>
<keyword evidence="4" id="KW-0677">Repeat</keyword>
<evidence type="ECO:0000256" key="5">
    <source>
        <dbReference type="ARBA" id="ARBA00022771"/>
    </source>
</evidence>
<dbReference type="Pfam" id="PF05160">
    <property type="entry name" value="DSS1_SEM1"/>
    <property type="match status" value="1"/>
</dbReference>
<keyword evidence="3" id="KW-0479">Metal-binding</keyword>
<dbReference type="GO" id="GO:0005634">
    <property type="term" value="C:nucleus"/>
    <property type="evidence" value="ECO:0007669"/>
    <property type="project" value="UniProtKB-SubCell"/>
</dbReference>
<evidence type="ECO:0000256" key="7">
    <source>
        <dbReference type="ARBA" id="ARBA00022833"/>
    </source>
</evidence>
<evidence type="ECO:0000256" key="1">
    <source>
        <dbReference type="ARBA" id="ARBA00001798"/>
    </source>
</evidence>
<comment type="function">
    <text evidence="9">Component of the 26S proteasome, a multiprotein complex involved in the ATP-dependent degradation of ubiquitinated proteins.</text>
</comment>
<dbReference type="GO" id="GO:0008541">
    <property type="term" value="C:proteasome regulatory particle, lid subcomplex"/>
    <property type="evidence" value="ECO:0007669"/>
    <property type="project" value="UniProtKB-UniRule"/>
</dbReference>
<evidence type="ECO:0000256" key="6">
    <source>
        <dbReference type="ARBA" id="ARBA00022786"/>
    </source>
</evidence>
<keyword evidence="7" id="KW-0862">Zinc</keyword>